<dbReference type="PANTHER" id="PTHR21035:SF2">
    <property type="entry name" value="SMALL RIBOSOMAL SUBUNIT PROTEIN MS26"/>
    <property type="match status" value="1"/>
</dbReference>
<name>A0AA39KI62_MICHY</name>
<proteinExistence type="inferred from homology"/>
<keyword evidence="11" id="KW-1185">Reference proteome</keyword>
<evidence type="ECO:0000256" key="6">
    <source>
        <dbReference type="ARBA" id="ARBA00023274"/>
    </source>
</evidence>
<organism evidence="10 11">
    <name type="scientific">Microctonus hyperodae</name>
    <name type="common">Parasitoid wasp</name>
    <dbReference type="NCBI Taxonomy" id="165561"/>
    <lineage>
        <taxon>Eukaryota</taxon>
        <taxon>Metazoa</taxon>
        <taxon>Ecdysozoa</taxon>
        <taxon>Arthropoda</taxon>
        <taxon>Hexapoda</taxon>
        <taxon>Insecta</taxon>
        <taxon>Pterygota</taxon>
        <taxon>Neoptera</taxon>
        <taxon>Endopterygota</taxon>
        <taxon>Hymenoptera</taxon>
        <taxon>Apocrita</taxon>
        <taxon>Ichneumonoidea</taxon>
        <taxon>Braconidae</taxon>
        <taxon>Euphorinae</taxon>
        <taxon>Microctonus</taxon>
    </lineage>
</organism>
<evidence type="ECO:0000256" key="1">
    <source>
        <dbReference type="ARBA" id="ARBA00004173"/>
    </source>
</evidence>
<keyword evidence="9" id="KW-0175">Coiled coil</keyword>
<keyword evidence="4" id="KW-0689">Ribosomal protein</keyword>
<dbReference type="Pfam" id="PF14943">
    <property type="entry name" value="MRP-S26"/>
    <property type="match status" value="1"/>
</dbReference>
<dbReference type="GO" id="GO:0005763">
    <property type="term" value="C:mitochondrial small ribosomal subunit"/>
    <property type="evidence" value="ECO:0007669"/>
    <property type="project" value="InterPro"/>
</dbReference>
<evidence type="ECO:0000256" key="5">
    <source>
        <dbReference type="ARBA" id="ARBA00023128"/>
    </source>
</evidence>
<evidence type="ECO:0000256" key="9">
    <source>
        <dbReference type="SAM" id="Coils"/>
    </source>
</evidence>
<reference evidence="10" key="1">
    <citation type="journal article" date="2023" name="bioRxiv">
        <title>Scaffold-level genome assemblies of two parasitoid biocontrol wasps reveal the parthenogenesis mechanism and an associated novel virus.</title>
        <authorList>
            <person name="Inwood S."/>
            <person name="Skelly J."/>
            <person name="Guhlin J."/>
            <person name="Harrop T."/>
            <person name="Goldson S."/>
            <person name="Dearden P."/>
        </authorList>
    </citation>
    <scope>NUCLEOTIDE SEQUENCE</scope>
    <source>
        <strain evidence="10">Lincoln</strain>
        <tissue evidence="10">Whole body</tissue>
    </source>
</reference>
<dbReference type="EMBL" id="JAQQBR010001833">
    <property type="protein sequence ID" value="KAK0162446.1"/>
    <property type="molecule type" value="Genomic_DNA"/>
</dbReference>
<comment type="subcellular location">
    <subcellularLocation>
        <location evidence="1">Mitochondrion</location>
    </subcellularLocation>
</comment>
<dbReference type="PANTHER" id="PTHR21035">
    <property type="entry name" value="28S RIBOSOMAL PROTEIN S26, MITOCHONDRIAL"/>
    <property type="match status" value="1"/>
</dbReference>
<evidence type="ECO:0000256" key="8">
    <source>
        <dbReference type="ARBA" id="ARBA00035344"/>
    </source>
</evidence>
<evidence type="ECO:0000256" key="4">
    <source>
        <dbReference type="ARBA" id="ARBA00022980"/>
    </source>
</evidence>
<accession>A0AA39KI62</accession>
<keyword evidence="5" id="KW-0496">Mitochondrion</keyword>
<comment type="similarity">
    <text evidence="2">Belongs to the mitochondrion-specific ribosomal protein mS26 family.</text>
</comment>
<evidence type="ECO:0000313" key="10">
    <source>
        <dbReference type="EMBL" id="KAK0162446.1"/>
    </source>
</evidence>
<keyword evidence="3" id="KW-0809">Transit peptide</keyword>
<evidence type="ECO:0000313" key="11">
    <source>
        <dbReference type="Proteomes" id="UP001168972"/>
    </source>
</evidence>
<dbReference type="InterPro" id="IPR026140">
    <property type="entry name" value="Ribosomal_mS26"/>
</dbReference>
<protein>
    <recommendedName>
        <fullName evidence="7">Small ribosomal subunit protein mS26</fullName>
    </recommendedName>
    <alternativeName>
        <fullName evidence="8">28S ribosomal protein S26, mitochondrial</fullName>
    </alternativeName>
</protein>
<keyword evidence="6" id="KW-0687">Ribonucleoprotein</keyword>
<sequence length="219" mass="25885">MLRTIDVGRNLTKLSFVEWIGINSTFSQAIRWHRKPLYLGPAKSKLFKVPQRYLIPRPEDVEILRLFNNYRTYKKSLIKFLVNIVDENKVQFDEKVLKKAEEDDYNHCMELNNQWNEEIKLIRDERLEKVEAVEKLRVFEKIAEKKEEEKKYLEKIEAKVRKVKQEAATFITRKNIDQAIEEALANVVNYNVAIDNNGNSYQSDCIEQNTNKETISATN</sequence>
<gene>
    <name evidence="10" type="ORF">PV327_006221</name>
</gene>
<dbReference type="Proteomes" id="UP001168972">
    <property type="component" value="Unassembled WGS sequence"/>
</dbReference>
<dbReference type="AlphaFoldDB" id="A0AA39KI62"/>
<feature type="coiled-coil region" evidence="9">
    <location>
        <begin position="129"/>
        <end position="173"/>
    </location>
</feature>
<evidence type="ECO:0000256" key="3">
    <source>
        <dbReference type="ARBA" id="ARBA00022946"/>
    </source>
</evidence>
<comment type="caution">
    <text evidence="10">The sequence shown here is derived from an EMBL/GenBank/DDBJ whole genome shotgun (WGS) entry which is preliminary data.</text>
</comment>
<evidence type="ECO:0000256" key="7">
    <source>
        <dbReference type="ARBA" id="ARBA00035138"/>
    </source>
</evidence>
<reference evidence="10" key="2">
    <citation type="submission" date="2023-03" db="EMBL/GenBank/DDBJ databases">
        <authorList>
            <person name="Inwood S.N."/>
            <person name="Skelly J.G."/>
            <person name="Guhlin J."/>
            <person name="Harrop T.W.R."/>
            <person name="Goldson S.G."/>
            <person name="Dearden P.K."/>
        </authorList>
    </citation>
    <scope>NUCLEOTIDE SEQUENCE</scope>
    <source>
        <strain evidence="10">Lincoln</strain>
        <tissue evidence="10">Whole body</tissue>
    </source>
</reference>
<evidence type="ECO:0000256" key="2">
    <source>
        <dbReference type="ARBA" id="ARBA00009672"/>
    </source>
</evidence>